<protein>
    <submittedName>
        <fullName evidence="1">Type I-A CRISPR-associated protein Csa5</fullName>
    </submittedName>
</protein>
<dbReference type="EMBL" id="BSDX01000001">
    <property type="protein sequence ID" value="GLI53643.1"/>
    <property type="molecule type" value="Genomic_DNA"/>
</dbReference>
<dbReference type="Proteomes" id="UP001144297">
    <property type="component" value="Unassembled WGS sequence"/>
</dbReference>
<comment type="caution">
    <text evidence="1">The sequence shown here is derived from an EMBL/GenBank/DDBJ whole genome shotgun (WGS) entry which is preliminary data.</text>
</comment>
<dbReference type="Gene3D" id="1.20.120.1610">
    <property type="match status" value="1"/>
</dbReference>
<dbReference type="AlphaFoldDB" id="A0A9W6LKU2"/>
<proteinExistence type="predicted"/>
<keyword evidence="2" id="KW-1185">Reference proteome</keyword>
<name>A0A9W6LKU2_9BACT</name>
<organism evidence="1 2">
    <name type="scientific">Thermodesulfovibrio yellowstonii</name>
    <dbReference type="NCBI Taxonomy" id="28262"/>
    <lineage>
        <taxon>Bacteria</taxon>
        <taxon>Pseudomonadati</taxon>
        <taxon>Nitrospirota</taxon>
        <taxon>Thermodesulfovibrionia</taxon>
        <taxon>Thermodesulfovibrionales</taxon>
        <taxon>Thermodesulfovibrionaceae</taxon>
        <taxon>Thermodesulfovibrio</taxon>
    </lineage>
</organism>
<reference evidence="1" key="1">
    <citation type="submission" date="2022-12" db="EMBL/GenBank/DDBJ databases">
        <title>Reference genome sequencing for broad-spectrum identification of bacterial and archaeal isolates by mass spectrometry.</title>
        <authorList>
            <person name="Sekiguchi Y."/>
            <person name="Tourlousse D.M."/>
        </authorList>
    </citation>
    <scope>NUCLEOTIDE SEQUENCE</scope>
    <source>
        <strain evidence="1">TSL-P1</strain>
    </source>
</reference>
<sequence>MLTLYTPATGFPDLDVKIAYGLTRVGIEAFGIESVAIHYEGGFYRVTFDIDKNDFEKLNKMFNLLCQRLLFSTYIPFSTPGIAGRSAESVTVNENESFSLDFYKSFTIIAKNKKGENVCRHEFDHIGNVIGFTVATSFHNKRDGVDIQLQYKNPKDKNSPKLPRRPTNPKNICKTCGLLALLGIWYTSFIFNVARKEVIVIPIPKGNVSGRKLQEIFALQHQIRKEWFNQDIPQVLIPLVFLSKIPSSADILKGFDLFIAILSRKQGYHVDRIFLIPIENYLKFIRGTPYNIATIDNILTQKAYAALQELNNTIYNLNKTSILKFARLYVQETSPKKGDWVNLLYPETVRYLLKEVAMISLEIIENPALGSLARTLRYFIREKKYGYADDIRNARKESRDFEETIAKMLREGRLRLEQKEQIHLPTDEEVKKVFRLANEDFESTKLALVMLAFSFPSRTEETMETLEEIQGVK</sequence>
<dbReference type="NCBIfam" id="TIGR01878">
    <property type="entry name" value="cas_Csa5"/>
    <property type="match status" value="1"/>
</dbReference>
<accession>A0A9W6LKU2</accession>
<dbReference type="InterPro" id="IPR010157">
    <property type="entry name" value="CRISPR-assoc_Cas5"/>
</dbReference>
<evidence type="ECO:0000313" key="2">
    <source>
        <dbReference type="Proteomes" id="UP001144297"/>
    </source>
</evidence>
<evidence type="ECO:0000313" key="1">
    <source>
        <dbReference type="EMBL" id="GLI53643.1"/>
    </source>
</evidence>
<gene>
    <name evidence="1" type="primary">csa5</name>
    <name evidence="1" type="ORF">TISLANDTSLP1_13360</name>
</gene>
<dbReference type="CDD" id="cd09653">
    <property type="entry name" value="Csa5_I-A"/>
    <property type="match status" value="1"/>
</dbReference>